<evidence type="ECO:0000313" key="2">
    <source>
        <dbReference type="Proteomes" id="UP000694005"/>
    </source>
</evidence>
<proteinExistence type="predicted"/>
<dbReference type="EMBL" id="LS974622">
    <property type="protein sequence ID" value="CAG7871220.1"/>
    <property type="molecule type" value="Genomic_DNA"/>
</dbReference>
<name>A0A8D9D5U9_BRACM</name>
<dbReference type="Gramene" id="A06p34600.2_BraZ1">
    <property type="protein sequence ID" value="A06p34600.2_BraZ1.CDS"/>
    <property type="gene ID" value="A06g34600.2_BraZ1"/>
</dbReference>
<protein>
    <submittedName>
        <fullName evidence="1">Uncharacterized protein</fullName>
    </submittedName>
</protein>
<dbReference type="Proteomes" id="UP000694005">
    <property type="component" value="Chromosome A06"/>
</dbReference>
<gene>
    <name evidence="1" type="ORF">BRAPAZ1V2_A06P34600.2</name>
</gene>
<accession>A0A8D9D5U9</accession>
<evidence type="ECO:0000313" key="1">
    <source>
        <dbReference type="EMBL" id="CAG7871220.1"/>
    </source>
</evidence>
<dbReference type="AlphaFoldDB" id="A0A8D9D5U9"/>
<reference evidence="1 2" key="1">
    <citation type="submission" date="2021-07" db="EMBL/GenBank/DDBJ databases">
        <authorList>
            <consortium name="Genoscope - CEA"/>
            <person name="William W."/>
        </authorList>
    </citation>
    <scope>NUCLEOTIDE SEQUENCE [LARGE SCALE GENOMIC DNA]</scope>
</reference>
<sequence>MTRRCVVDNETQSIDVEDPAKLLLDVMGNEGATSHRTTINHEPPEVYVMSSEIHAVIHRDHTSSQRS</sequence>
<organism evidence="1 2">
    <name type="scientific">Brassica campestris</name>
    <name type="common">Field mustard</name>
    <dbReference type="NCBI Taxonomy" id="3711"/>
    <lineage>
        <taxon>Eukaryota</taxon>
        <taxon>Viridiplantae</taxon>
        <taxon>Streptophyta</taxon>
        <taxon>Embryophyta</taxon>
        <taxon>Tracheophyta</taxon>
        <taxon>Spermatophyta</taxon>
        <taxon>Magnoliopsida</taxon>
        <taxon>eudicotyledons</taxon>
        <taxon>Gunneridae</taxon>
        <taxon>Pentapetalae</taxon>
        <taxon>rosids</taxon>
        <taxon>malvids</taxon>
        <taxon>Brassicales</taxon>
        <taxon>Brassicaceae</taxon>
        <taxon>Brassiceae</taxon>
        <taxon>Brassica</taxon>
    </lineage>
</organism>